<evidence type="ECO:0008006" key="5">
    <source>
        <dbReference type="Google" id="ProtNLM"/>
    </source>
</evidence>
<name>A0A5B6TMX1_9BACT</name>
<evidence type="ECO:0000256" key="1">
    <source>
        <dbReference type="SAM" id="MobiDB-lite"/>
    </source>
</evidence>
<feature type="compositionally biased region" description="Polar residues" evidence="1">
    <location>
        <begin position="56"/>
        <end position="66"/>
    </location>
</feature>
<keyword evidence="2" id="KW-0732">Signal</keyword>
<dbReference type="RefSeq" id="WP_149090347.1">
    <property type="nucleotide sequence ID" value="NZ_VKKY01000001.1"/>
</dbReference>
<feature type="region of interest" description="Disordered" evidence="1">
    <location>
        <begin position="20"/>
        <end position="66"/>
    </location>
</feature>
<dbReference type="Proteomes" id="UP000324133">
    <property type="component" value="Unassembled WGS sequence"/>
</dbReference>
<feature type="chain" id="PRO_5022848097" description="Entericidin" evidence="2">
    <location>
        <begin position="25"/>
        <end position="66"/>
    </location>
</feature>
<dbReference type="PROSITE" id="PS51257">
    <property type="entry name" value="PROKAR_LIPOPROTEIN"/>
    <property type="match status" value="1"/>
</dbReference>
<keyword evidence="4" id="KW-1185">Reference proteome</keyword>
<feature type="signal peptide" evidence="2">
    <location>
        <begin position="1"/>
        <end position="24"/>
    </location>
</feature>
<reference evidence="3 4" key="1">
    <citation type="submission" date="2019-07" db="EMBL/GenBank/DDBJ databases">
        <title>Rufibacter sp. nov., isolated from lake sediment.</title>
        <authorList>
            <person name="Qu J.-H."/>
        </authorList>
    </citation>
    <scope>NUCLEOTIDE SEQUENCE [LARGE SCALE GENOMIC DNA]</scope>
    <source>
        <strain evidence="3 4">NBS58-1</strain>
    </source>
</reference>
<organism evidence="3 4">
    <name type="scientific">Rufibacter hautae</name>
    <dbReference type="NCBI Taxonomy" id="2595005"/>
    <lineage>
        <taxon>Bacteria</taxon>
        <taxon>Pseudomonadati</taxon>
        <taxon>Bacteroidota</taxon>
        <taxon>Cytophagia</taxon>
        <taxon>Cytophagales</taxon>
        <taxon>Hymenobacteraceae</taxon>
        <taxon>Rufibacter</taxon>
    </lineage>
</organism>
<feature type="compositionally biased region" description="Low complexity" evidence="1">
    <location>
        <begin position="33"/>
        <end position="50"/>
    </location>
</feature>
<evidence type="ECO:0000313" key="4">
    <source>
        <dbReference type="Proteomes" id="UP000324133"/>
    </source>
</evidence>
<comment type="caution">
    <text evidence="3">The sequence shown here is derived from an EMBL/GenBank/DDBJ whole genome shotgun (WGS) entry which is preliminary data.</text>
</comment>
<sequence length="66" mass="6757">MRTLFTVVAAAVLLSFSACESKEAQETEAPTSATMEDATTATDVAETTAAPIDTTGLGTDSLSTEK</sequence>
<gene>
    <name evidence="3" type="ORF">FOA19_08735</name>
</gene>
<dbReference type="AlphaFoldDB" id="A0A5B6TMX1"/>
<evidence type="ECO:0000256" key="2">
    <source>
        <dbReference type="SAM" id="SignalP"/>
    </source>
</evidence>
<proteinExistence type="predicted"/>
<evidence type="ECO:0000313" key="3">
    <source>
        <dbReference type="EMBL" id="KAA3440717.1"/>
    </source>
</evidence>
<accession>A0A5B6TMX1</accession>
<dbReference type="EMBL" id="VKKY01000001">
    <property type="protein sequence ID" value="KAA3440717.1"/>
    <property type="molecule type" value="Genomic_DNA"/>
</dbReference>
<protein>
    <recommendedName>
        <fullName evidence="5">Entericidin</fullName>
    </recommendedName>
</protein>